<dbReference type="InterPro" id="IPR037272">
    <property type="entry name" value="SNS_sf"/>
</dbReference>
<feature type="transmembrane region" description="Helical" evidence="1">
    <location>
        <begin position="118"/>
        <end position="138"/>
    </location>
</feature>
<feature type="transmembrane region" description="Helical" evidence="1">
    <location>
        <begin position="185"/>
        <end position="202"/>
    </location>
</feature>
<proteinExistence type="predicted"/>
<dbReference type="STRING" id="1173111.SAMN05444955_102219"/>
<feature type="transmembrane region" description="Helical" evidence="1">
    <location>
        <begin position="297"/>
        <end position="315"/>
    </location>
</feature>
<dbReference type="AlphaFoldDB" id="A0A1H8BLI1"/>
<evidence type="ECO:0000313" key="2">
    <source>
        <dbReference type="EMBL" id="SEM83004.1"/>
    </source>
</evidence>
<sequence>MRIRLWQSLKISMTIVGTTIGAGFASGREIWEFFASYGEASHYSILLSILIFFVATVMVLHISWKQQTKHYSELLEHIMGRPLARLFDGMILLYLLSTTVVMIAGSGATAEQWKGEDAFVWGCVLLAAAVFVVSLFDLKGILSMNTLLMPILILILLVVCFQFLTSHHTGYDIIRIQAGPPAWPAAVSYAAFNVISLVAVLSTMGSQIQHPSEIWIAGAVSMLCLGTIAFLYNFSLLKIEHLMSQYEIPLFALVQHYSPVWIFLITCVLWLAIYTTAISNVHGLVHRLTDFLTWPRWLIALASLVLLTPLSQFGFARLVQILYPLYGVINLFILASILLYPFSESSSPKP</sequence>
<feature type="transmembrane region" description="Helical" evidence="1">
    <location>
        <begin position="83"/>
        <end position="106"/>
    </location>
</feature>
<keyword evidence="1" id="KW-0812">Transmembrane</keyword>
<dbReference type="InterPro" id="IPR038728">
    <property type="entry name" value="YkvI-like"/>
</dbReference>
<feature type="transmembrane region" description="Helical" evidence="1">
    <location>
        <begin position="214"/>
        <end position="234"/>
    </location>
</feature>
<dbReference type="RefSeq" id="WP_089965197.1">
    <property type="nucleotide sequence ID" value="NZ_FOCQ01000002.1"/>
</dbReference>
<dbReference type="PANTHER" id="PTHR37814:SF1">
    <property type="entry name" value="MEMBRANE PROTEIN"/>
    <property type="match status" value="1"/>
</dbReference>
<organism evidence="2 3">
    <name type="scientific">Lihuaxuella thermophila</name>
    <dbReference type="NCBI Taxonomy" id="1173111"/>
    <lineage>
        <taxon>Bacteria</taxon>
        <taxon>Bacillati</taxon>
        <taxon>Bacillota</taxon>
        <taxon>Bacilli</taxon>
        <taxon>Bacillales</taxon>
        <taxon>Thermoactinomycetaceae</taxon>
        <taxon>Lihuaxuella</taxon>
    </lineage>
</organism>
<dbReference type="OrthoDB" id="4424890at2"/>
<reference evidence="2 3" key="1">
    <citation type="submission" date="2016-10" db="EMBL/GenBank/DDBJ databases">
        <authorList>
            <person name="de Groot N.N."/>
        </authorList>
    </citation>
    <scope>NUCLEOTIDE SEQUENCE [LARGE SCALE GENOMIC DNA]</scope>
    <source>
        <strain evidence="2 3">DSM 46701</strain>
    </source>
</reference>
<keyword evidence="3" id="KW-1185">Reference proteome</keyword>
<feature type="transmembrane region" description="Helical" evidence="1">
    <location>
        <begin position="43"/>
        <end position="62"/>
    </location>
</feature>
<keyword evidence="1" id="KW-0472">Membrane</keyword>
<evidence type="ECO:0000256" key="1">
    <source>
        <dbReference type="SAM" id="Phobius"/>
    </source>
</evidence>
<protein>
    <submittedName>
        <fullName evidence="2">Uncharacterized membrane protein YkvI</fullName>
    </submittedName>
</protein>
<evidence type="ECO:0000313" key="3">
    <source>
        <dbReference type="Proteomes" id="UP000199695"/>
    </source>
</evidence>
<feature type="transmembrane region" description="Helical" evidence="1">
    <location>
        <begin position="260"/>
        <end position="285"/>
    </location>
</feature>
<keyword evidence="1" id="KW-1133">Transmembrane helix</keyword>
<feature type="transmembrane region" description="Helical" evidence="1">
    <location>
        <begin position="321"/>
        <end position="342"/>
    </location>
</feature>
<gene>
    <name evidence="2" type="ORF">SAMN05444955_102219</name>
</gene>
<dbReference type="Proteomes" id="UP000199695">
    <property type="component" value="Unassembled WGS sequence"/>
</dbReference>
<feature type="transmembrane region" description="Helical" evidence="1">
    <location>
        <begin position="147"/>
        <end position="165"/>
    </location>
</feature>
<name>A0A1H8BLI1_9BACL</name>
<dbReference type="SUPFAM" id="SSF161070">
    <property type="entry name" value="SNF-like"/>
    <property type="match status" value="1"/>
</dbReference>
<dbReference type="PANTHER" id="PTHR37814">
    <property type="entry name" value="CONSERVED MEMBRANE PROTEIN"/>
    <property type="match status" value="1"/>
</dbReference>
<dbReference type="EMBL" id="FOCQ01000002">
    <property type="protein sequence ID" value="SEM83004.1"/>
    <property type="molecule type" value="Genomic_DNA"/>
</dbReference>
<accession>A0A1H8BLI1</accession>